<dbReference type="GO" id="GO:0003676">
    <property type="term" value="F:nucleic acid binding"/>
    <property type="evidence" value="ECO:0007669"/>
    <property type="project" value="InterPro"/>
</dbReference>
<comment type="caution">
    <text evidence="1">The sequence shown here is derived from an EMBL/GenBank/DDBJ whole genome shotgun (WGS) entry which is preliminary data.</text>
</comment>
<dbReference type="AlphaFoldDB" id="A0A6C8GK27"/>
<dbReference type="Gene3D" id="3.40.1350.10">
    <property type="match status" value="1"/>
</dbReference>
<dbReference type="Proteomes" id="UP000004906">
    <property type="component" value="Unassembled WGS sequence"/>
</dbReference>
<name>A0A6C8GK27_SALET</name>
<dbReference type="EMBL" id="AFCI01001266">
    <property type="protein sequence ID" value="EHC33760.1"/>
    <property type="molecule type" value="Genomic_DNA"/>
</dbReference>
<sequence length="319" mass="36755">MSDIQLFRLGGGKVQELPGKAAAIEKDLQMLIESHMETFLGVRFLETEYHTGKTHRGRIDSLGLDENNCPVIIEYKRHSNENVINQGLFYLDWLLDHKAEFQLLVMEKISKTAAKAIDWSGTRLICIAADFNKYDEHAVQQINRNINLIRYKLFADDLLMLELVNAVVENSPQYIIANGSVSSGKRHTRTQREQLSSASPALLSLYEQLKSYVLSLSDEVQFKELKLCDEVQFKELKLKLYDAFHLIRNFLCVAVYPVTDPHLRLWLKINPQHIQLEEGFSRDVTHIGHWGTGDVELIVRNEHDLDKAKLLIEKAWQEN</sequence>
<dbReference type="InterPro" id="IPR011856">
    <property type="entry name" value="tRNA_endonuc-like_dom_sf"/>
</dbReference>
<protein>
    <submittedName>
        <fullName evidence="1">Uncharacterized protein</fullName>
    </submittedName>
</protein>
<evidence type="ECO:0000313" key="1">
    <source>
        <dbReference type="EMBL" id="EHC33760.1"/>
    </source>
</evidence>
<gene>
    <name evidence="1" type="ORF">LTSEADE_3782</name>
</gene>
<reference evidence="1 2" key="1">
    <citation type="journal article" date="2011" name="BMC Genomics">
        <title>Genome sequencing reveals diversification of virulence factor content and possible host adaptation in distinct subpopulations of Salmonella enterica.</title>
        <authorList>
            <person name="den Bakker H.C."/>
            <person name="Moreno Switt A.I."/>
            <person name="Govoni G."/>
            <person name="Cummings C.A."/>
            <person name="Ranieri M.L."/>
            <person name="Degoricija L."/>
            <person name="Hoelzer K."/>
            <person name="Rodriguez-Rivera L.D."/>
            <person name="Brown S."/>
            <person name="Bolchacova E."/>
            <person name="Furtado M.R."/>
            <person name="Wiedmann M."/>
        </authorList>
    </citation>
    <scope>NUCLEOTIDE SEQUENCE [LARGE SCALE GENOMIC DNA]</scope>
    <source>
        <strain evidence="1 2">A4-669</strain>
    </source>
</reference>
<proteinExistence type="predicted"/>
<accession>A0A6C8GK27</accession>
<organism evidence="1 2">
    <name type="scientific">Salmonella enterica subsp. enterica serovar Adelaide str. A4-669</name>
    <dbReference type="NCBI Taxonomy" id="913063"/>
    <lineage>
        <taxon>Bacteria</taxon>
        <taxon>Pseudomonadati</taxon>
        <taxon>Pseudomonadota</taxon>
        <taxon>Gammaproteobacteria</taxon>
        <taxon>Enterobacterales</taxon>
        <taxon>Enterobacteriaceae</taxon>
        <taxon>Salmonella</taxon>
    </lineage>
</organism>
<evidence type="ECO:0000313" key="2">
    <source>
        <dbReference type="Proteomes" id="UP000004906"/>
    </source>
</evidence>